<feature type="transmembrane region" description="Helical" evidence="1">
    <location>
        <begin position="140"/>
        <end position="164"/>
    </location>
</feature>
<dbReference type="EMBL" id="CAJOBG010002651">
    <property type="protein sequence ID" value="CAF4020056.1"/>
    <property type="molecule type" value="Genomic_DNA"/>
</dbReference>
<comment type="caution">
    <text evidence="2">The sequence shown here is derived from an EMBL/GenBank/DDBJ whole genome shotgun (WGS) entry which is preliminary data.</text>
</comment>
<evidence type="ECO:0000313" key="2">
    <source>
        <dbReference type="EMBL" id="CAF2199047.1"/>
    </source>
</evidence>
<gene>
    <name evidence="3" type="ORF">OVN521_LOCUS16144</name>
    <name evidence="2" type="ORF">WKI299_LOCUS34394</name>
</gene>
<dbReference type="EMBL" id="CAJNRF010016411">
    <property type="protein sequence ID" value="CAF2199047.1"/>
    <property type="molecule type" value="Genomic_DNA"/>
</dbReference>
<dbReference type="AlphaFoldDB" id="A0A816Z9Q3"/>
<feature type="transmembrane region" description="Helical" evidence="1">
    <location>
        <begin position="12"/>
        <end position="37"/>
    </location>
</feature>
<proteinExistence type="predicted"/>
<keyword evidence="1" id="KW-1133">Transmembrane helix</keyword>
<keyword evidence="1" id="KW-0472">Membrane</keyword>
<evidence type="ECO:0000256" key="1">
    <source>
        <dbReference type="SAM" id="Phobius"/>
    </source>
</evidence>
<evidence type="ECO:0000313" key="3">
    <source>
        <dbReference type="EMBL" id="CAF4020056.1"/>
    </source>
</evidence>
<sequence length="172" mass="19312">MEESSPMPQAAKIALGIALFFCAAFIICVAVGTPLFVNEQYKVLFYTKDLCHVKSASYQTIHGCIHDGGRKTVVTKCYLPVWQVELSQNVTHGGTIRGNAEESSNNALTASDHYQVGSSYACWYNKKKRHEITWYKPTTYYALILLIIGGICIPFTVISFVAFYRLRKRADL</sequence>
<protein>
    <submittedName>
        <fullName evidence="2">Uncharacterized protein</fullName>
    </submittedName>
</protein>
<dbReference type="Proteomes" id="UP000663866">
    <property type="component" value="Unassembled WGS sequence"/>
</dbReference>
<accession>A0A816Z9Q3</accession>
<keyword evidence="1" id="KW-0812">Transmembrane</keyword>
<name>A0A816Z9Q3_9BILA</name>
<organism evidence="2 4">
    <name type="scientific">Rotaria magnacalcarata</name>
    <dbReference type="NCBI Taxonomy" id="392030"/>
    <lineage>
        <taxon>Eukaryota</taxon>
        <taxon>Metazoa</taxon>
        <taxon>Spiralia</taxon>
        <taxon>Gnathifera</taxon>
        <taxon>Rotifera</taxon>
        <taxon>Eurotatoria</taxon>
        <taxon>Bdelloidea</taxon>
        <taxon>Philodinida</taxon>
        <taxon>Philodinidae</taxon>
        <taxon>Rotaria</taxon>
    </lineage>
</organism>
<evidence type="ECO:0000313" key="5">
    <source>
        <dbReference type="Proteomes" id="UP000663866"/>
    </source>
</evidence>
<reference evidence="2" key="1">
    <citation type="submission" date="2021-02" db="EMBL/GenBank/DDBJ databases">
        <authorList>
            <person name="Nowell W R."/>
        </authorList>
    </citation>
    <scope>NUCLEOTIDE SEQUENCE</scope>
</reference>
<keyword evidence="5" id="KW-1185">Reference proteome</keyword>
<dbReference type="Proteomes" id="UP000663856">
    <property type="component" value="Unassembled WGS sequence"/>
</dbReference>
<evidence type="ECO:0000313" key="4">
    <source>
        <dbReference type="Proteomes" id="UP000663856"/>
    </source>
</evidence>